<dbReference type="AlphaFoldDB" id="A0AA96WSG1"/>
<accession>A0AA96WSG1</accession>
<protein>
    <submittedName>
        <fullName evidence="2">GIY-YIG nuclease family protein</fullName>
    </submittedName>
</protein>
<dbReference type="EMBL" id="CP130144">
    <property type="protein sequence ID" value="WNZ45151.1"/>
    <property type="molecule type" value="Genomic_DNA"/>
</dbReference>
<dbReference type="InterPro" id="IPR035901">
    <property type="entry name" value="GIY-YIG_endonuc_sf"/>
</dbReference>
<evidence type="ECO:0000313" key="2">
    <source>
        <dbReference type="EMBL" id="WNZ45151.1"/>
    </source>
</evidence>
<gene>
    <name evidence="2" type="ORF">Q2T42_25520</name>
</gene>
<organism evidence="2">
    <name type="scientific">Leptolyngbya boryana CZ1</name>
    <dbReference type="NCBI Taxonomy" id="3060204"/>
    <lineage>
        <taxon>Bacteria</taxon>
        <taxon>Bacillati</taxon>
        <taxon>Cyanobacteriota</taxon>
        <taxon>Cyanophyceae</taxon>
        <taxon>Leptolyngbyales</taxon>
        <taxon>Leptolyngbyaceae</taxon>
        <taxon>Leptolyngbya group</taxon>
        <taxon>Leptolyngbya</taxon>
    </lineage>
</organism>
<dbReference type="RefSeq" id="WP_316426887.1">
    <property type="nucleotide sequence ID" value="NZ_CP130144.1"/>
</dbReference>
<evidence type="ECO:0000259" key="1">
    <source>
        <dbReference type="PROSITE" id="PS50164"/>
    </source>
</evidence>
<dbReference type="Gene3D" id="3.40.1440.10">
    <property type="entry name" value="GIY-YIG endonuclease"/>
    <property type="match status" value="1"/>
</dbReference>
<proteinExistence type="predicted"/>
<dbReference type="InterPro" id="IPR000305">
    <property type="entry name" value="GIY-YIG_endonuc"/>
</dbReference>
<feature type="domain" description="GIY-YIG" evidence="1">
    <location>
        <begin position="39"/>
        <end position="118"/>
    </location>
</feature>
<dbReference type="SUPFAM" id="SSF82771">
    <property type="entry name" value="GIY-YIG endonuclease"/>
    <property type="match status" value="1"/>
</dbReference>
<reference evidence="2" key="1">
    <citation type="journal article" date="2023" name="Plants (Basel)">
        <title>Genomic Analysis of Leptolyngbya boryana CZ1 Reveals Efficient Carbon Fixation Modules.</title>
        <authorList>
            <person name="Bai X."/>
            <person name="Wang H."/>
            <person name="Cheng W."/>
            <person name="Wang J."/>
            <person name="Ma M."/>
            <person name="Hu H."/>
            <person name="Song Z."/>
            <person name="Ma H."/>
            <person name="Fan Y."/>
            <person name="Du C."/>
            <person name="Xu J."/>
        </authorList>
    </citation>
    <scope>NUCLEOTIDE SEQUENCE</scope>
    <source>
        <strain evidence="2">CZ1</strain>
    </source>
</reference>
<dbReference type="SMART" id="SM00465">
    <property type="entry name" value="GIYc"/>
    <property type="match status" value="1"/>
</dbReference>
<dbReference type="PROSITE" id="PS50164">
    <property type="entry name" value="GIY_YIG"/>
    <property type="match status" value="1"/>
</dbReference>
<sequence>MSDHTELIQQEAIRILQILINTPFDECCPLSKDYADLPNRLGIYAVKHRKEGILYIGKAANIRTRFTGGHKAISWAYVERIDPDDIRICTVVLSNEWRRSQLELETLMIQTLKPRYNIRIRAEE</sequence>
<reference evidence="2" key="2">
    <citation type="submission" date="2023-07" db="EMBL/GenBank/DDBJ databases">
        <authorList>
            <person name="Bai X.-H."/>
            <person name="Wang H.-H."/>
            <person name="Wang J."/>
            <person name="Ma M.-Y."/>
            <person name="Hu H.-H."/>
            <person name="Song Z.-L."/>
            <person name="Ma H.-G."/>
            <person name="Fan Y."/>
            <person name="Du C.-Y."/>
            <person name="Xu J.-C."/>
        </authorList>
    </citation>
    <scope>NUCLEOTIDE SEQUENCE</scope>
    <source>
        <strain evidence="2">CZ1</strain>
    </source>
</reference>
<name>A0AA96WSG1_LEPBY</name>
<dbReference type="Pfam" id="PF01541">
    <property type="entry name" value="GIY-YIG"/>
    <property type="match status" value="1"/>
</dbReference>